<comment type="caution">
    <text evidence="2">The sequence shown here is derived from an EMBL/GenBank/DDBJ whole genome shotgun (WGS) entry which is preliminary data.</text>
</comment>
<protein>
    <submittedName>
        <fullName evidence="2">Uncharacterized protein</fullName>
    </submittedName>
</protein>
<accession>A0AAV7H027</accession>
<dbReference type="EMBL" id="JAGFBR010000009">
    <property type="protein sequence ID" value="KAH0462341.1"/>
    <property type="molecule type" value="Genomic_DNA"/>
</dbReference>
<proteinExistence type="predicted"/>
<reference evidence="2 3" key="1">
    <citation type="journal article" date="2021" name="Hortic Res">
        <title>Chromosome-scale assembly of the Dendrobium chrysotoxum genome enhances the understanding of orchid evolution.</title>
        <authorList>
            <person name="Zhang Y."/>
            <person name="Zhang G.Q."/>
            <person name="Zhang D."/>
            <person name="Liu X.D."/>
            <person name="Xu X.Y."/>
            <person name="Sun W.H."/>
            <person name="Yu X."/>
            <person name="Zhu X."/>
            <person name="Wang Z.W."/>
            <person name="Zhao X."/>
            <person name="Zhong W.Y."/>
            <person name="Chen H."/>
            <person name="Yin W.L."/>
            <person name="Huang T."/>
            <person name="Niu S.C."/>
            <person name="Liu Z.J."/>
        </authorList>
    </citation>
    <scope>NUCLEOTIDE SEQUENCE [LARGE SCALE GENOMIC DNA]</scope>
    <source>
        <strain evidence="2">Lindl</strain>
    </source>
</reference>
<name>A0AAV7H027_DENCH</name>
<keyword evidence="3" id="KW-1185">Reference proteome</keyword>
<evidence type="ECO:0000256" key="1">
    <source>
        <dbReference type="SAM" id="MobiDB-lite"/>
    </source>
</evidence>
<organism evidence="2 3">
    <name type="scientific">Dendrobium chrysotoxum</name>
    <name type="common">Orchid</name>
    <dbReference type="NCBI Taxonomy" id="161865"/>
    <lineage>
        <taxon>Eukaryota</taxon>
        <taxon>Viridiplantae</taxon>
        <taxon>Streptophyta</taxon>
        <taxon>Embryophyta</taxon>
        <taxon>Tracheophyta</taxon>
        <taxon>Spermatophyta</taxon>
        <taxon>Magnoliopsida</taxon>
        <taxon>Liliopsida</taxon>
        <taxon>Asparagales</taxon>
        <taxon>Orchidaceae</taxon>
        <taxon>Epidendroideae</taxon>
        <taxon>Malaxideae</taxon>
        <taxon>Dendrobiinae</taxon>
        <taxon>Dendrobium</taxon>
    </lineage>
</organism>
<feature type="region of interest" description="Disordered" evidence="1">
    <location>
        <begin position="83"/>
        <end position="102"/>
    </location>
</feature>
<dbReference type="Proteomes" id="UP000775213">
    <property type="component" value="Unassembled WGS sequence"/>
</dbReference>
<sequence>MGKLLYAESGFVRRRIWTLHVTRGLMHSGDVARSDSPPDSSDDAHPIPLLYLHPSLDPPTVALRPPPIQIQHHHARVEVARPATASLEGQAPPRPLPERGSEVAGEIGVAVLRRRHGGGRGSVQGGGCGVPEEANVVDDQNVGIEIDDAADARGEEITEIVAGVVQGCFKGGPDRTGDEPAYAIFAEPMGAESERWKYSAHRGSELVA</sequence>
<dbReference type="AlphaFoldDB" id="A0AAV7H027"/>
<feature type="region of interest" description="Disordered" evidence="1">
    <location>
        <begin position="28"/>
        <end position="47"/>
    </location>
</feature>
<evidence type="ECO:0000313" key="3">
    <source>
        <dbReference type="Proteomes" id="UP000775213"/>
    </source>
</evidence>
<gene>
    <name evidence="2" type="ORF">IEQ34_009916</name>
</gene>
<evidence type="ECO:0000313" key="2">
    <source>
        <dbReference type="EMBL" id="KAH0462341.1"/>
    </source>
</evidence>